<keyword evidence="3" id="KW-0285">Flavoprotein</keyword>
<dbReference type="RefSeq" id="WP_092906985.1">
    <property type="nucleotide sequence ID" value="NZ_FOZS01000004.1"/>
</dbReference>
<reference evidence="8" key="1">
    <citation type="submission" date="2016-10" db="EMBL/GenBank/DDBJ databases">
        <authorList>
            <person name="Varghese N."/>
            <person name="Submissions S."/>
        </authorList>
    </citation>
    <scope>NUCLEOTIDE SEQUENCE [LARGE SCALE GENOMIC DNA]</scope>
    <source>
        <strain evidence="8">DSM 22427</strain>
    </source>
</reference>
<dbReference type="Gene3D" id="3.30.9.10">
    <property type="entry name" value="D-Amino Acid Oxidase, subunit A, domain 2"/>
    <property type="match status" value="1"/>
</dbReference>
<comment type="cofactor">
    <cofactor evidence="1">
        <name>FAD</name>
        <dbReference type="ChEBI" id="CHEBI:57692"/>
    </cofactor>
</comment>
<keyword evidence="4" id="KW-0274">FAD</keyword>
<dbReference type="OrthoDB" id="190854at2157"/>
<proteinExistence type="inferred from homology"/>
<dbReference type="GO" id="GO:0019478">
    <property type="term" value="P:D-amino acid catabolic process"/>
    <property type="evidence" value="ECO:0007669"/>
    <property type="project" value="TreeGrafter"/>
</dbReference>
<dbReference type="EMBL" id="FOZS01000004">
    <property type="protein sequence ID" value="SFT00186.1"/>
    <property type="molecule type" value="Genomic_DNA"/>
</dbReference>
<dbReference type="PANTHER" id="PTHR11530:SF11">
    <property type="entry name" value="D-ASPARTATE OXIDASE"/>
    <property type="match status" value="1"/>
</dbReference>
<keyword evidence="8" id="KW-1185">Reference proteome</keyword>
<dbReference type="PANTHER" id="PTHR11530">
    <property type="entry name" value="D-AMINO ACID OXIDASE"/>
    <property type="match status" value="1"/>
</dbReference>
<sequence>MQRAEQTDPYIDVAVLGGGVIGISTALYLELRGYSTAIYTEKIPFRDEPAPRFATPYAAASIKPASVTMSEQRQALSISQDVFRLFADSGSMGIRQQAHFVVYERDRADPSYAEIVSGFRRLSEVGRHPKRPDARSVFGWQFEAYFAELPAYLSRCYALYESIGGHVFERSLTRDDCRNLPGEALVNCTGLGARDLFPDPRPWTVHVGHQVLADGVQLVRNDDGEPFSYNYTPDPDAVGDGTAGEVYAYPRMDTLVLGGSRIEVSPDDEWNGDVPGRSRSVGGVEVPSRIIDLNQELLETYAGVTLERGELTGRYGFRPVRDPDGQGVRLERVSLDGRPVVHNCGHGGAGVTLSWGSAAKACELVEEVLEPEPTSLSVPREFAVAERLADRIRCGRYS</sequence>
<dbReference type="GO" id="GO:0071949">
    <property type="term" value="F:FAD binding"/>
    <property type="evidence" value="ECO:0007669"/>
    <property type="project" value="InterPro"/>
</dbReference>
<dbReference type="InterPro" id="IPR006076">
    <property type="entry name" value="FAD-dep_OxRdtase"/>
</dbReference>
<evidence type="ECO:0000259" key="6">
    <source>
        <dbReference type="Pfam" id="PF01266"/>
    </source>
</evidence>
<accession>A0A1I6UFD2</accession>
<dbReference type="GO" id="GO:0003884">
    <property type="term" value="F:D-amino-acid oxidase activity"/>
    <property type="evidence" value="ECO:0007669"/>
    <property type="project" value="InterPro"/>
</dbReference>
<feature type="domain" description="FAD dependent oxidoreductase" evidence="6">
    <location>
        <begin position="12"/>
        <end position="363"/>
    </location>
</feature>
<evidence type="ECO:0000256" key="2">
    <source>
        <dbReference type="ARBA" id="ARBA00006730"/>
    </source>
</evidence>
<dbReference type="GO" id="GO:0005737">
    <property type="term" value="C:cytoplasm"/>
    <property type="evidence" value="ECO:0007669"/>
    <property type="project" value="TreeGrafter"/>
</dbReference>
<gene>
    <name evidence="7" type="ORF">SAMN04488556_3823</name>
</gene>
<organism evidence="7 8">
    <name type="scientific">Halostagnicola kamekurae</name>
    <dbReference type="NCBI Taxonomy" id="619731"/>
    <lineage>
        <taxon>Archaea</taxon>
        <taxon>Methanobacteriati</taxon>
        <taxon>Methanobacteriota</taxon>
        <taxon>Stenosarchaea group</taxon>
        <taxon>Halobacteria</taxon>
        <taxon>Halobacteriales</taxon>
        <taxon>Natrialbaceae</taxon>
        <taxon>Halostagnicola</taxon>
    </lineage>
</organism>
<dbReference type="InterPro" id="IPR023209">
    <property type="entry name" value="DAO"/>
</dbReference>
<name>A0A1I6UFD2_9EURY</name>
<evidence type="ECO:0000256" key="1">
    <source>
        <dbReference type="ARBA" id="ARBA00001974"/>
    </source>
</evidence>
<evidence type="ECO:0000256" key="5">
    <source>
        <dbReference type="ARBA" id="ARBA00023002"/>
    </source>
</evidence>
<evidence type="ECO:0000256" key="3">
    <source>
        <dbReference type="ARBA" id="ARBA00022630"/>
    </source>
</evidence>
<dbReference type="Pfam" id="PF01266">
    <property type="entry name" value="DAO"/>
    <property type="match status" value="1"/>
</dbReference>
<evidence type="ECO:0000313" key="7">
    <source>
        <dbReference type="EMBL" id="SFT00186.1"/>
    </source>
</evidence>
<dbReference type="AlphaFoldDB" id="A0A1I6UFD2"/>
<protein>
    <submittedName>
        <fullName evidence="7">D-amino-acid:oxygen oxidoreductase</fullName>
    </submittedName>
</protein>
<keyword evidence="5" id="KW-0560">Oxidoreductase</keyword>
<comment type="similarity">
    <text evidence="2">Belongs to the DAMOX/DASOX family.</text>
</comment>
<dbReference type="Proteomes" id="UP000199199">
    <property type="component" value="Unassembled WGS sequence"/>
</dbReference>
<evidence type="ECO:0000313" key="8">
    <source>
        <dbReference type="Proteomes" id="UP000199199"/>
    </source>
</evidence>
<dbReference type="Gene3D" id="3.40.50.720">
    <property type="entry name" value="NAD(P)-binding Rossmann-like Domain"/>
    <property type="match status" value="1"/>
</dbReference>
<evidence type="ECO:0000256" key="4">
    <source>
        <dbReference type="ARBA" id="ARBA00022827"/>
    </source>
</evidence>
<dbReference type="SUPFAM" id="SSF51971">
    <property type="entry name" value="Nucleotide-binding domain"/>
    <property type="match status" value="1"/>
</dbReference>